<gene>
    <name evidence="1" type="ORF">HPB49_005153</name>
</gene>
<reference evidence="1" key="1">
    <citation type="submission" date="2020-05" db="EMBL/GenBank/DDBJ databases">
        <title>Large-scale comparative analyses of tick genomes elucidate their genetic diversity and vector capacities.</title>
        <authorList>
            <person name="Jia N."/>
            <person name="Wang J."/>
            <person name="Shi W."/>
            <person name="Du L."/>
            <person name="Sun Y."/>
            <person name="Zhan W."/>
            <person name="Jiang J."/>
            <person name="Wang Q."/>
            <person name="Zhang B."/>
            <person name="Ji P."/>
            <person name="Sakyi L.B."/>
            <person name="Cui X."/>
            <person name="Yuan T."/>
            <person name="Jiang B."/>
            <person name="Yang W."/>
            <person name="Lam T.T.-Y."/>
            <person name="Chang Q."/>
            <person name="Ding S."/>
            <person name="Wang X."/>
            <person name="Zhu J."/>
            <person name="Ruan X."/>
            <person name="Zhao L."/>
            <person name="Wei J."/>
            <person name="Que T."/>
            <person name="Du C."/>
            <person name="Cheng J."/>
            <person name="Dai P."/>
            <person name="Han X."/>
            <person name="Huang E."/>
            <person name="Gao Y."/>
            <person name="Liu J."/>
            <person name="Shao H."/>
            <person name="Ye R."/>
            <person name="Li L."/>
            <person name="Wei W."/>
            <person name="Wang X."/>
            <person name="Wang C."/>
            <person name="Yang T."/>
            <person name="Huo Q."/>
            <person name="Li W."/>
            <person name="Guo W."/>
            <person name="Chen H."/>
            <person name="Zhou L."/>
            <person name="Ni X."/>
            <person name="Tian J."/>
            <person name="Zhou Y."/>
            <person name="Sheng Y."/>
            <person name="Liu T."/>
            <person name="Pan Y."/>
            <person name="Xia L."/>
            <person name="Li J."/>
            <person name="Zhao F."/>
            <person name="Cao W."/>
        </authorList>
    </citation>
    <scope>NUCLEOTIDE SEQUENCE</scope>
    <source>
        <strain evidence="1">Dsil-2018</strain>
    </source>
</reference>
<comment type="caution">
    <text evidence="1">The sequence shown here is derived from an EMBL/GenBank/DDBJ whole genome shotgun (WGS) entry which is preliminary data.</text>
</comment>
<proteinExistence type="predicted"/>
<evidence type="ECO:0000313" key="1">
    <source>
        <dbReference type="EMBL" id="KAH7940754.1"/>
    </source>
</evidence>
<sequence length="326" mass="36910">MVPLYPFGHRFRLDEIVFRWNQSLALRLWPWLDQTPEPEPTPAAQPLPPRQAGVPSAQALSDKKVSVRPVREAYLRDCGVRTLKVMPKLTETHLDPNSFEKMRVTYAFQLFGSYVLRGLAFYKEEIEKRCGRIEATQGFFAKINRLITVMTSRFRAEALRPASSDAAFLADFLDYLDKWEACNPDKRHFLTPLFYFEKQPRPPLAPRKLRSPSSPVTLGTIRTAEENSGRRTALVDCKKSSDPNDLPRMEPDGCWSWVVAVACSCMNFFSVVMIRSAGVVYVSVVENFAVTRQEAAWPISVVPASANLIGGYPRNTREPILDLPGI</sequence>
<organism evidence="1 2">
    <name type="scientific">Dermacentor silvarum</name>
    <name type="common">Tick</name>
    <dbReference type="NCBI Taxonomy" id="543639"/>
    <lineage>
        <taxon>Eukaryota</taxon>
        <taxon>Metazoa</taxon>
        <taxon>Ecdysozoa</taxon>
        <taxon>Arthropoda</taxon>
        <taxon>Chelicerata</taxon>
        <taxon>Arachnida</taxon>
        <taxon>Acari</taxon>
        <taxon>Parasitiformes</taxon>
        <taxon>Ixodida</taxon>
        <taxon>Ixodoidea</taxon>
        <taxon>Ixodidae</taxon>
        <taxon>Rhipicephalinae</taxon>
        <taxon>Dermacentor</taxon>
    </lineage>
</organism>
<dbReference type="Proteomes" id="UP000821865">
    <property type="component" value="Chromosome 7"/>
</dbReference>
<keyword evidence="2" id="KW-1185">Reference proteome</keyword>
<accession>A0ACB8CDE8</accession>
<protein>
    <submittedName>
        <fullName evidence="1">Uncharacterized protein</fullName>
    </submittedName>
</protein>
<evidence type="ECO:0000313" key="2">
    <source>
        <dbReference type="Proteomes" id="UP000821865"/>
    </source>
</evidence>
<name>A0ACB8CDE8_DERSI</name>
<dbReference type="EMBL" id="CM023476">
    <property type="protein sequence ID" value="KAH7940754.1"/>
    <property type="molecule type" value="Genomic_DNA"/>
</dbReference>